<feature type="domain" description="Reverse transcriptase/retrotransposon-derived protein RNase H-like" evidence="2">
    <location>
        <begin position="284"/>
        <end position="383"/>
    </location>
</feature>
<dbReference type="EMBL" id="JBBCAQ010000037">
    <property type="protein sequence ID" value="KAK7573632.1"/>
    <property type="molecule type" value="Genomic_DNA"/>
</dbReference>
<evidence type="ECO:0000313" key="3">
    <source>
        <dbReference type="EMBL" id="KAK7573632.1"/>
    </source>
</evidence>
<dbReference type="Gene3D" id="3.30.70.270">
    <property type="match status" value="2"/>
</dbReference>
<dbReference type="PANTHER" id="PTHR33064">
    <property type="entry name" value="POL PROTEIN"/>
    <property type="match status" value="1"/>
</dbReference>
<reference evidence="3 4" key="1">
    <citation type="submission" date="2024-03" db="EMBL/GenBank/DDBJ databases">
        <title>Adaptation during the transition from Ophiocordyceps entomopathogen to insect associate is accompanied by gene loss and intensified selection.</title>
        <authorList>
            <person name="Ward C.M."/>
            <person name="Onetto C.A."/>
            <person name="Borneman A.R."/>
        </authorList>
    </citation>
    <scope>NUCLEOTIDE SEQUENCE [LARGE SCALE GENOMIC DNA]</scope>
    <source>
        <strain evidence="3">AWRI1</strain>
        <tissue evidence="3">Single Adult Female</tissue>
    </source>
</reference>
<name>A0AAN9T498_9HEMI</name>
<evidence type="ECO:0008006" key="5">
    <source>
        <dbReference type="Google" id="ProtNLM"/>
    </source>
</evidence>
<dbReference type="SUPFAM" id="SSF56672">
    <property type="entry name" value="DNA/RNA polymerases"/>
    <property type="match status" value="1"/>
</dbReference>
<feature type="domain" description="Reverse transcriptase" evidence="1">
    <location>
        <begin position="92"/>
        <end position="212"/>
    </location>
</feature>
<dbReference type="Proteomes" id="UP001367676">
    <property type="component" value="Unassembled WGS sequence"/>
</dbReference>
<dbReference type="Pfam" id="PF17919">
    <property type="entry name" value="RT_RNaseH_2"/>
    <property type="match status" value="1"/>
</dbReference>
<dbReference type="Pfam" id="PF00078">
    <property type="entry name" value="RVT_1"/>
    <property type="match status" value="1"/>
</dbReference>
<dbReference type="GO" id="GO:0071897">
    <property type="term" value="P:DNA biosynthetic process"/>
    <property type="evidence" value="ECO:0007669"/>
    <property type="project" value="UniProtKB-ARBA"/>
</dbReference>
<evidence type="ECO:0000259" key="1">
    <source>
        <dbReference type="Pfam" id="PF00078"/>
    </source>
</evidence>
<dbReference type="InterPro" id="IPR051320">
    <property type="entry name" value="Viral_Replic_Matur_Polypro"/>
</dbReference>
<protein>
    <recommendedName>
        <fullName evidence="5">Reverse transcriptase domain-containing protein</fullName>
    </recommendedName>
</protein>
<dbReference type="InterPro" id="IPR000477">
    <property type="entry name" value="RT_dom"/>
</dbReference>
<accession>A0AAN9T498</accession>
<organism evidence="3 4">
    <name type="scientific">Parthenolecanium corni</name>
    <dbReference type="NCBI Taxonomy" id="536013"/>
    <lineage>
        <taxon>Eukaryota</taxon>
        <taxon>Metazoa</taxon>
        <taxon>Ecdysozoa</taxon>
        <taxon>Arthropoda</taxon>
        <taxon>Hexapoda</taxon>
        <taxon>Insecta</taxon>
        <taxon>Pterygota</taxon>
        <taxon>Neoptera</taxon>
        <taxon>Paraneoptera</taxon>
        <taxon>Hemiptera</taxon>
        <taxon>Sternorrhyncha</taxon>
        <taxon>Coccoidea</taxon>
        <taxon>Coccidae</taxon>
        <taxon>Parthenolecanium</taxon>
    </lineage>
</organism>
<comment type="caution">
    <text evidence="3">The sequence shown here is derived from an EMBL/GenBank/DDBJ whole genome shotgun (WGS) entry which is preliminary data.</text>
</comment>
<proteinExistence type="predicted"/>
<dbReference type="InterPro" id="IPR043502">
    <property type="entry name" value="DNA/RNA_pol_sf"/>
</dbReference>
<sequence>MSMRAEKLIEEIEHNNLHLSPTEHRVLSEEIATLEQCGIIKKQKSDYKNPIYLNQDPNDPYKLVLDFANTNKVMVKKESSRPSAKSLWPSFRNKKYISTLKLRKGYYQIPLPEELKVYTGFTFNTEEYVFNTLVPGMRGVENTLQKAMEERFDGMLYEKIVYLDTIYVFGETEDECVAKSASLLQQIRSRNLKICTHGSLFSRTSAEVVGVRISNNKLEMLDKEVKEIENTRSPKTLLELFAFVELARCYEDMIKGFARLAAPLTDLFEKPQPLMFTRDLKLKSKHMVCFDTLKKKLLMKPALTIFDQYADTVLYVTPSKIAIEGDLYQIDPKTNDKKLAVGFYSKKVRDNERNWDLFDLEMLAIVESCQHFQAYLKKCPFTVYSTNPPEMYENRFKEPSNRLKKLKSKVEGFSFKIRHVSKKCADGFYEFINSA</sequence>
<gene>
    <name evidence="3" type="ORF">V9T40_010823</name>
</gene>
<keyword evidence="4" id="KW-1185">Reference proteome</keyword>
<dbReference type="AlphaFoldDB" id="A0AAN9T498"/>
<dbReference type="InterPro" id="IPR043128">
    <property type="entry name" value="Rev_trsase/Diguanyl_cyclase"/>
</dbReference>
<dbReference type="Gene3D" id="3.10.10.10">
    <property type="entry name" value="HIV Type 1 Reverse Transcriptase, subunit A, domain 1"/>
    <property type="match status" value="1"/>
</dbReference>
<evidence type="ECO:0000313" key="4">
    <source>
        <dbReference type="Proteomes" id="UP001367676"/>
    </source>
</evidence>
<dbReference type="InterPro" id="IPR041577">
    <property type="entry name" value="RT_RNaseH_2"/>
</dbReference>
<dbReference type="PANTHER" id="PTHR33064:SF37">
    <property type="entry name" value="RIBONUCLEASE H"/>
    <property type="match status" value="1"/>
</dbReference>
<evidence type="ECO:0000259" key="2">
    <source>
        <dbReference type="Pfam" id="PF17919"/>
    </source>
</evidence>